<dbReference type="SUPFAM" id="SSF54427">
    <property type="entry name" value="NTF2-like"/>
    <property type="match status" value="1"/>
</dbReference>
<dbReference type="EMBL" id="MLJW01006004">
    <property type="protein sequence ID" value="OIQ67320.1"/>
    <property type="molecule type" value="Genomic_DNA"/>
</dbReference>
<sequence>MTGDQFARLLNDFTLSAESGDGARFARHFTEDAIYYDYIYGTHRGRADIAHMMQDLFHRDAADYRWEMFDPVCDGEKGYAWSLSSFTSKIPQFEGRRVVIDGISRFILRDGLIAEYRESVNGGVAMVQLGVEPDRMAKVFRRWTGWLNERPQTQDFLARPRGSRAPGSSGD</sequence>
<evidence type="ECO:0000259" key="1">
    <source>
        <dbReference type="Pfam" id="PF12680"/>
    </source>
</evidence>
<reference evidence="2" key="1">
    <citation type="submission" date="2016-10" db="EMBL/GenBank/DDBJ databases">
        <title>Sequence of Gallionella enrichment culture.</title>
        <authorList>
            <person name="Poehlein A."/>
            <person name="Muehling M."/>
            <person name="Daniel R."/>
        </authorList>
    </citation>
    <scope>NUCLEOTIDE SEQUENCE</scope>
</reference>
<proteinExistence type="predicted"/>
<evidence type="ECO:0000313" key="2">
    <source>
        <dbReference type="EMBL" id="OIQ67320.1"/>
    </source>
</evidence>
<name>A0A1J5P992_9ZZZZ</name>
<dbReference type="Gene3D" id="3.10.450.50">
    <property type="match status" value="1"/>
</dbReference>
<feature type="domain" description="SnoaL-like" evidence="1">
    <location>
        <begin position="18"/>
        <end position="116"/>
    </location>
</feature>
<dbReference type="AlphaFoldDB" id="A0A1J5P992"/>
<protein>
    <submittedName>
        <fullName evidence="2">SnoaL-like domain protein</fullName>
    </submittedName>
</protein>
<organism evidence="2">
    <name type="scientific">mine drainage metagenome</name>
    <dbReference type="NCBI Taxonomy" id="410659"/>
    <lineage>
        <taxon>unclassified sequences</taxon>
        <taxon>metagenomes</taxon>
        <taxon>ecological metagenomes</taxon>
    </lineage>
</organism>
<comment type="caution">
    <text evidence="2">The sequence shown here is derived from an EMBL/GenBank/DDBJ whole genome shotgun (WGS) entry which is preliminary data.</text>
</comment>
<gene>
    <name evidence="2" type="ORF">GALL_511020</name>
</gene>
<accession>A0A1J5P992</accession>
<dbReference type="Pfam" id="PF12680">
    <property type="entry name" value="SnoaL_2"/>
    <property type="match status" value="1"/>
</dbReference>
<dbReference type="InterPro" id="IPR037401">
    <property type="entry name" value="SnoaL-like"/>
</dbReference>
<dbReference type="InterPro" id="IPR032710">
    <property type="entry name" value="NTF2-like_dom_sf"/>
</dbReference>